<dbReference type="Pfam" id="PF06808">
    <property type="entry name" value="DctM"/>
    <property type="match status" value="1"/>
</dbReference>
<keyword evidence="3" id="KW-0997">Cell inner membrane</keyword>
<accession>A0A1G9ATG0</accession>
<evidence type="ECO:0000256" key="2">
    <source>
        <dbReference type="ARBA" id="ARBA00022475"/>
    </source>
</evidence>
<dbReference type="Proteomes" id="UP000199053">
    <property type="component" value="Unassembled WGS sequence"/>
</dbReference>
<feature type="transmembrane region" description="Helical" evidence="7">
    <location>
        <begin position="112"/>
        <end position="129"/>
    </location>
</feature>
<evidence type="ECO:0000256" key="7">
    <source>
        <dbReference type="SAM" id="Phobius"/>
    </source>
</evidence>
<dbReference type="NCBIfam" id="TIGR00786">
    <property type="entry name" value="dctM"/>
    <property type="match status" value="1"/>
</dbReference>
<evidence type="ECO:0000259" key="8">
    <source>
        <dbReference type="Pfam" id="PF06808"/>
    </source>
</evidence>
<keyword evidence="2" id="KW-1003">Cell membrane</keyword>
<dbReference type="OrthoDB" id="5404879at2"/>
<feature type="transmembrane region" description="Helical" evidence="7">
    <location>
        <begin position="141"/>
        <end position="160"/>
    </location>
</feature>
<reference evidence="10" key="1">
    <citation type="submission" date="2016-10" db="EMBL/GenBank/DDBJ databases">
        <authorList>
            <person name="Varghese N."/>
            <person name="Submissions S."/>
        </authorList>
    </citation>
    <scope>NUCLEOTIDE SEQUENCE [LARGE SCALE GENOMIC DNA]</scope>
    <source>
        <strain evidence="10">DSM 16995</strain>
    </source>
</reference>
<sequence>METAIILTFVALAAFLLLSVPIGIAIGMSVIVGVWAGDMLPYEFIIQKMVTSLDVFPLMAVPFFIMAGEIMQKGSMAQRLLTVSKKLVGHMTGGMAHISVLTSMFYGALSGSAPATVAAVGGIMVPSMIKEGYSRSFSTAVNTAAGCLGVMIPPSVPLIIYGTTAGVSVGDLFIAGVVPGVFVGVCLMICSYVISKKHGYTGTGDRAGFKEIMVASKEALVALMVPLIVLGGIYGGLTTPTEAGVIAVLYAFIAEGIFLRTLSWRKVAEIFKGTALTTSSIFLVVATATALGQILLFYNVPEMLVEILVGISDNKYVLIPIILVFLLIMGTFMDALANILILTPLLLPVVKVLGMNPIHFGIIMIVCSSMGFLTPPVGVNLFVGCSIGNISIEKLSAAVMPFLFTMVLALLAIVFIPQLSLWLPGL</sequence>
<dbReference type="GO" id="GO:0022857">
    <property type="term" value="F:transmembrane transporter activity"/>
    <property type="evidence" value="ECO:0007669"/>
    <property type="project" value="TreeGrafter"/>
</dbReference>
<dbReference type="InterPro" id="IPR010656">
    <property type="entry name" value="DctM"/>
</dbReference>
<dbReference type="PANTHER" id="PTHR33362">
    <property type="entry name" value="SIALIC ACID TRAP TRANSPORTER PERMEASE PROTEIN SIAT-RELATED"/>
    <property type="match status" value="1"/>
</dbReference>
<organism evidence="9 10">
    <name type="scientific">Maridesulfovibrio ferrireducens</name>
    <dbReference type="NCBI Taxonomy" id="246191"/>
    <lineage>
        <taxon>Bacteria</taxon>
        <taxon>Pseudomonadati</taxon>
        <taxon>Thermodesulfobacteriota</taxon>
        <taxon>Desulfovibrionia</taxon>
        <taxon>Desulfovibrionales</taxon>
        <taxon>Desulfovibrionaceae</taxon>
        <taxon>Maridesulfovibrio</taxon>
    </lineage>
</organism>
<feature type="transmembrane region" description="Helical" evidence="7">
    <location>
        <begin position="219"/>
        <end position="237"/>
    </location>
</feature>
<evidence type="ECO:0000313" key="10">
    <source>
        <dbReference type="Proteomes" id="UP000199053"/>
    </source>
</evidence>
<feature type="transmembrane region" description="Helical" evidence="7">
    <location>
        <begin position="172"/>
        <end position="194"/>
    </location>
</feature>
<feature type="transmembrane region" description="Helical" evidence="7">
    <location>
        <begin position="318"/>
        <end position="347"/>
    </location>
</feature>
<evidence type="ECO:0000313" key="9">
    <source>
        <dbReference type="EMBL" id="SDK30608.1"/>
    </source>
</evidence>
<keyword evidence="4 7" id="KW-0812">Transmembrane</keyword>
<feature type="transmembrane region" description="Helical" evidence="7">
    <location>
        <begin position="274"/>
        <end position="298"/>
    </location>
</feature>
<comment type="subcellular location">
    <subcellularLocation>
        <location evidence="1">Cell inner membrane</location>
        <topology evidence="1">Multi-pass membrane protein</topology>
    </subcellularLocation>
</comment>
<dbReference type="PANTHER" id="PTHR33362:SF2">
    <property type="entry name" value="TRAP TRANSPORTER LARGE PERMEASE PROTEIN"/>
    <property type="match status" value="1"/>
</dbReference>
<evidence type="ECO:0000256" key="5">
    <source>
        <dbReference type="ARBA" id="ARBA00022989"/>
    </source>
</evidence>
<feature type="transmembrane region" description="Helical" evidence="7">
    <location>
        <begin position="395"/>
        <end position="416"/>
    </location>
</feature>
<gene>
    <name evidence="9" type="ORF">SAMN05660337_0025</name>
</gene>
<keyword evidence="5 7" id="KW-1133">Transmembrane helix</keyword>
<evidence type="ECO:0000256" key="1">
    <source>
        <dbReference type="ARBA" id="ARBA00004429"/>
    </source>
</evidence>
<name>A0A1G9ATG0_9BACT</name>
<feature type="transmembrane region" description="Helical" evidence="7">
    <location>
        <begin position="243"/>
        <end position="262"/>
    </location>
</feature>
<dbReference type="GO" id="GO:0005886">
    <property type="term" value="C:plasma membrane"/>
    <property type="evidence" value="ECO:0007669"/>
    <property type="project" value="UniProtKB-SubCell"/>
</dbReference>
<dbReference type="STRING" id="246191.SAMN05660337_0025"/>
<dbReference type="InterPro" id="IPR004681">
    <property type="entry name" value="TRAP_DctM"/>
</dbReference>
<proteinExistence type="predicted"/>
<evidence type="ECO:0000256" key="6">
    <source>
        <dbReference type="ARBA" id="ARBA00023136"/>
    </source>
</evidence>
<keyword evidence="6 7" id="KW-0472">Membrane</keyword>
<evidence type="ECO:0000256" key="3">
    <source>
        <dbReference type="ARBA" id="ARBA00022519"/>
    </source>
</evidence>
<dbReference type="AlphaFoldDB" id="A0A1G9ATG0"/>
<feature type="transmembrane region" description="Helical" evidence="7">
    <location>
        <begin position="359"/>
        <end position="383"/>
    </location>
</feature>
<feature type="domain" description="TRAP C4-dicarboxylate transport system permease DctM subunit" evidence="8">
    <location>
        <begin position="9"/>
        <end position="419"/>
    </location>
</feature>
<protein>
    <submittedName>
        <fullName evidence="9">C4-dicarboxylate transporter, DctM subunit</fullName>
    </submittedName>
</protein>
<keyword evidence="10" id="KW-1185">Reference proteome</keyword>
<dbReference type="EMBL" id="FNGA01000001">
    <property type="protein sequence ID" value="SDK30608.1"/>
    <property type="molecule type" value="Genomic_DNA"/>
</dbReference>
<dbReference type="RefSeq" id="WP_092157088.1">
    <property type="nucleotide sequence ID" value="NZ_FNGA01000001.1"/>
</dbReference>
<dbReference type="PIRSF" id="PIRSF006066">
    <property type="entry name" value="HI0050"/>
    <property type="match status" value="1"/>
</dbReference>
<feature type="transmembrane region" description="Helical" evidence="7">
    <location>
        <begin position="46"/>
        <end position="66"/>
    </location>
</feature>
<evidence type="ECO:0000256" key="4">
    <source>
        <dbReference type="ARBA" id="ARBA00022692"/>
    </source>
</evidence>